<keyword evidence="2" id="KW-1185">Reference proteome</keyword>
<accession>A0A239FHC8</accession>
<evidence type="ECO:0000313" key="2">
    <source>
        <dbReference type="Proteomes" id="UP000198415"/>
    </source>
</evidence>
<evidence type="ECO:0000313" key="1">
    <source>
        <dbReference type="EMBL" id="SNS56440.1"/>
    </source>
</evidence>
<evidence type="ECO:0008006" key="3">
    <source>
        <dbReference type="Google" id="ProtNLM"/>
    </source>
</evidence>
<dbReference type="Proteomes" id="UP000198415">
    <property type="component" value="Unassembled WGS sequence"/>
</dbReference>
<dbReference type="OrthoDB" id="3298455at2"/>
<sequence length="67" mass="7458">MGTFEIGIRLGSISRQRVNQLTIKTHFPKPAATLAQGRVWLAEDVEEWITVHRTEPARSIGKATSKA</sequence>
<dbReference type="AlphaFoldDB" id="A0A239FHC8"/>
<name>A0A239FHC8_9ACTN</name>
<protein>
    <recommendedName>
        <fullName evidence="3">Transcriptional regulator, AlpA family</fullName>
    </recommendedName>
</protein>
<organism evidence="1 2">
    <name type="scientific">Actinoplanes regularis</name>
    <dbReference type="NCBI Taxonomy" id="52697"/>
    <lineage>
        <taxon>Bacteria</taxon>
        <taxon>Bacillati</taxon>
        <taxon>Actinomycetota</taxon>
        <taxon>Actinomycetes</taxon>
        <taxon>Micromonosporales</taxon>
        <taxon>Micromonosporaceae</taxon>
        <taxon>Actinoplanes</taxon>
    </lineage>
</organism>
<reference evidence="1 2" key="1">
    <citation type="submission" date="2017-06" db="EMBL/GenBank/DDBJ databases">
        <authorList>
            <person name="Kim H.J."/>
            <person name="Triplett B.A."/>
        </authorList>
    </citation>
    <scope>NUCLEOTIDE SEQUENCE [LARGE SCALE GENOMIC DNA]</scope>
    <source>
        <strain evidence="1 2">DSM 43151</strain>
    </source>
</reference>
<proteinExistence type="predicted"/>
<gene>
    <name evidence="1" type="ORF">SAMN06264365_11888</name>
</gene>
<dbReference type="EMBL" id="FZNR01000018">
    <property type="protein sequence ID" value="SNS56440.1"/>
    <property type="molecule type" value="Genomic_DNA"/>
</dbReference>